<dbReference type="PATRIC" id="fig|991778.3.peg.5970"/>
<reference evidence="1 2" key="1">
    <citation type="journal article" date="2013" name="Mar. Genomics">
        <title>Expression of sulfatases in Rhodopirellula baltica and the diversity of sulfatases in the genus Rhodopirellula.</title>
        <authorList>
            <person name="Wegner C.E."/>
            <person name="Richter-Heitmann T."/>
            <person name="Klindworth A."/>
            <person name="Klockow C."/>
            <person name="Richter M."/>
            <person name="Achstetter T."/>
            <person name="Glockner F.O."/>
            <person name="Harder J."/>
        </authorList>
    </citation>
    <scope>NUCLEOTIDE SEQUENCE [LARGE SCALE GENOMIC DNA]</scope>
    <source>
        <strain evidence="1 2">WH47</strain>
    </source>
</reference>
<gene>
    <name evidence="1" type="ORF">RBWH47_05041</name>
</gene>
<evidence type="ECO:0000313" key="2">
    <source>
        <dbReference type="Proteomes" id="UP000006222"/>
    </source>
</evidence>
<proteinExistence type="predicted"/>
<dbReference type="EMBL" id="AFAR01000289">
    <property type="protein sequence ID" value="EGF24432.1"/>
    <property type="molecule type" value="Genomic_DNA"/>
</dbReference>
<dbReference type="Proteomes" id="UP000006222">
    <property type="component" value="Unassembled WGS sequence"/>
</dbReference>
<evidence type="ECO:0000313" key="1">
    <source>
        <dbReference type="EMBL" id="EGF24432.1"/>
    </source>
</evidence>
<dbReference type="AlphaFoldDB" id="F2B0X1"/>
<protein>
    <submittedName>
        <fullName evidence="1">Uncharacterized protein</fullName>
    </submittedName>
</protein>
<accession>F2B0X1</accession>
<comment type="caution">
    <text evidence="1">The sequence shown here is derived from an EMBL/GenBank/DDBJ whole genome shotgun (WGS) entry which is preliminary data.</text>
</comment>
<name>F2B0X1_RHOBT</name>
<sequence length="65" mass="7613">MAPQDGTKTIERMREEREYPNAVAQIHEELPEQLQDWRAIVCLAISRHCRTMPSLVYSNKISSRK</sequence>
<organism evidence="1 2">
    <name type="scientific">Rhodopirellula baltica WH47</name>
    <dbReference type="NCBI Taxonomy" id="991778"/>
    <lineage>
        <taxon>Bacteria</taxon>
        <taxon>Pseudomonadati</taxon>
        <taxon>Planctomycetota</taxon>
        <taxon>Planctomycetia</taxon>
        <taxon>Pirellulales</taxon>
        <taxon>Pirellulaceae</taxon>
        <taxon>Rhodopirellula</taxon>
    </lineage>
</organism>